<evidence type="ECO:0000256" key="2">
    <source>
        <dbReference type="ARBA" id="ARBA00004394"/>
    </source>
</evidence>
<feature type="transmembrane region" description="Helical" evidence="14">
    <location>
        <begin position="452"/>
        <end position="475"/>
    </location>
</feature>
<dbReference type="OrthoDB" id="331948at2759"/>
<comment type="catalytic activity">
    <reaction evidence="12 14">
        <text>L-cysteinyl-[protein] + hexadecanoyl-CoA = S-hexadecanoyl-L-cysteinyl-[protein] + CoA</text>
        <dbReference type="Rhea" id="RHEA:36683"/>
        <dbReference type="Rhea" id="RHEA-COMP:10131"/>
        <dbReference type="Rhea" id="RHEA-COMP:11032"/>
        <dbReference type="ChEBI" id="CHEBI:29950"/>
        <dbReference type="ChEBI" id="CHEBI:57287"/>
        <dbReference type="ChEBI" id="CHEBI:57379"/>
        <dbReference type="ChEBI" id="CHEBI:74151"/>
        <dbReference type="EC" id="2.3.1.225"/>
    </reaction>
</comment>
<keyword evidence="8" id="KW-0333">Golgi apparatus</keyword>
<evidence type="ECO:0000256" key="4">
    <source>
        <dbReference type="ARBA" id="ARBA00022679"/>
    </source>
</evidence>
<dbReference type="SUPFAM" id="SSF48403">
    <property type="entry name" value="Ankyrin repeat"/>
    <property type="match status" value="1"/>
</dbReference>
<dbReference type="PANTHER" id="PTHR24161:SF17">
    <property type="entry name" value="PALMITOYLTRANSFERASE"/>
    <property type="match status" value="1"/>
</dbReference>
<keyword evidence="6" id="KW-0677">Repeat</keyword>
<keyword evidence="5 14" id="KW-0812">Transmembrane</keyword>
<dbReference type="AlphaFoldDB" id="A0A8T2SXH5"/>
<evidence type="ECO:0000256" key="15">
    <source>
        <dbReference type="SAM" id="MobiDB-lite"/>
    </source>
</evidence>
<name>A0A8T2SXH5_CERRI</name>
<evidence type="ECO:0000256" key="9">
    <source>
        <dbReference type="ARBA" id="ARBA00023043"/>
    </source>
</evidence>
<evidence type="ECO:0000313" key="18">
    <source>
        <dbReference type="Proteomes" id="UP000825935"/>
    </source>
</evidence>
<evidence type="ECO:0000256" key="3">
    <source>
        <dbReference type="ARBA" id="ARBA00008574"/>
    </source>
</evidence>
<comment type="caution">
    <text evidence="17">The sequence shown here is derived from an EMBL/GenBank/DDBJ whole genome shotgun (WGS) entry which is preliminary data.</text>
</comment>
<evidence type="ECO:0000256" key="7">
    <source>
        <dbReference type="ARBA" id="ARBA00022989"/>
    </source>
</evidence>
<dbReference type="InterPro" id="IPR001594">
    <property type="entry name" value="Palmitoyltrfase_DHHC"/>
</dbReference>
<feature type="transmembrane region" description="Helical" evidence="14">
    <location>
        <begin position="495"/>
        <end position="515"/>
    </location>
</feature>
<feature type="repeat" description="ANK" evidence="13">
    <location>
        <begin position="201"/>
        <end position="225"/>
    </location>
</feature>
<keyword evidence="10 14" id="KW-0472">Membrane</keyword>
<reference evidence="17" key="1">
    <citation type="submission" date="2021-08" db="EMBL/GenBank/DDBJ databases">
        <title>WGS assembly of Ceratopteris richardii.</title>
        <authorList>
            <person name="Marchant D.B."/>
            <person name="Chen G."/>
            <person name="Jenkins J."/>
            <person name="Shu S."/>
            <person name="Leebens-Mack J."/>
            <person name="Grimwood J."/>
            <person name="Schmutz J."/>
            <person name="Soltis P."/>
            <person name="Soltis D."/>
            <person name="Chen Z.-H."/>
        </authorList>
    </citation>
    <scope>NUCLEOTIDE SEQUENCE</scope>
    <source>
        <strain evidence="17">Whitten #5841</strain>
        <tissue evidence="17">Leaf</tissue>
    </source>
</reference>
<dbReference type="Gene3D" id="1.25.40.20">
    <property type="entry name" value="Ankyrin repeat-containing domain"/>
    <property type="match status" value="2"/>
</dbReference>
<dbReference type="SMART" id="SM00248">
    <property type="entry name" value="ANK"/>
    <property type="match status" value="5"/>
</dbReference>
<evidence type="ECO:0000256" key="10">
    <source>
        <dbReference type="ARBA" id="ARBA00023136"/>
    </source>
</evidence>
<evidence type="ECO:0000256" key="5">
    <source>
        <dbReference type="ARBA" id="ARBA00022692"/>
    </source>
</evidence>
<dbReference type="PANTHER" id="PTHR24161">
    <property type="entry name" value="ANK_REP_REGION DOMAIN-CONTAINING PROTEIN-RELATED"/>
    <property type="match status" value="1"/>
</dbReference>
<evidence type="ECO:0000256" key="6">
    <source>
        <dbReference type="ARBA" id="ARBA00022737"/>
    </source>
</evidence>
<gene>
    <name evidence="17" type="ORF">KP509_16G010800</name>
</gene>
<keyword evidence="4 14" id="KW-0808">Transferase</keyword>
<feature type="repeat" description="ANK" evidence="13">
    <location>
        <begin position="168"/>
        <end position="200"/>
    </location>
</feature>
<dbReference type="OMA" id="RECQSHS"/>
<keyword evidence="14" id="KW-0012">Acyltransferase</keyword>
<evidence type="ECO:0000256" key="12">
    <source>
        <dbReference type="ARBA" id="ARBA00048048"/>
    </source>
</evidence>
<keyword evidence="7 14" id="KW-1133">Transmembrane helix</keyword>
<feature type="compositionally biased region" description="Basic and acidic residues" evidence="15">
    <location>
        <begin position="8"/>
        <end position="17"/>
    </location>
</feature>
<sequence length="663" mass="73094">MASEIEVVSDHHQEKDTGGVTEFQVPTAKEEAILPNDIYTLSAYGDLERLHRLVEQEGCSVSVPDPGGHYALQWSALNNRAAAAQYLIEHGADVNAIDLDSGQSALHWTAVRGAIQVAELLLQNGAQLELGDRNGYRVAHVTAQYGQTALLYHIATKWGADIDACDNDGRSPLHWAAYKGFVDCVRLLLFMDAYRCRQDREGCTPLHWAAIRGNLEACTVLVQAGTLEDLMVTDSTGCTAAQLASDKGHRHVALFLVSEVSFFSPFCIWTDVFELCFINFTDFSYCKSNARRVLQNRSADNKSVMGRLVKLGLVPFLWVLIGGLLLTFINSVIISSTLYRITPLIGFWAWLGVFCGTGGLFLLYRCSSKDPGYINASAAVSQDSKENQPLVKSELNNPVLAAGQWSQLCSTCKIVRPLRSKHCASCNRCVEQFDHHCPWISNCVGKKNKWDFFAFLCLECSAMFLSGAVTIYRLWTDPTVPKNTVQWISFIGMQHAGALAFFLIDGFVFMGVIMLTGMQATQIARNITSNELANATRYTYLKGPDGRFHNPFDRGCRSNCTDFVVNGYSEDDNIVPQQLRQNGVGMQLMRRSSPSNGSSTTIATNMLPLNGAQPHSEHHHHHHHHQHHEHTLSGNNITHGNSSNFVPLGLGLGLGLAPKSTGS</sequence>
<dbReference type="EMBL" id="CM035421">
    <property type="protein sequence ID" value="KAH7387210.1"/>
    <property type="molecule type" value="Genomic_DNA"/>
</dbReference>
<keyword evidence="9 13" id="KW-0040">ANK repeat</keyword>
<accession>A0A8T2SXH5</accession>
<dbReference type="Pfam" id="PF01529">
    <property type="entry name" value="DHHC"/>
    <property type="match status" value="1"/>
</dbReference>
<evidence type="ECO:0000313" key="17">
    <source>
        <dbReference type="EMBL" id="KAH7387210.1"/>
    </source>
</evidence>
<dbReference type="PROSITE" id="PS50297">
    <property type="entry name" value="ANK_REP_REGION"/>
    <property type="match status" value="4"/>
</dbReference>
<dbReference type="PROSITE" id="PS50216">
    <property type="entry name" value="DHHC"/>
    <property type="match status" value="1"/>
</dbReference>
<dbReference type="InterPro" id="IPR002110">
    <property type="entry name" value="Ankyrin_rpt"/>
</dbReference>
<evidence type="ECO:0000256" key="13">
    <source>
        <dbReference type="PROSITE-ProRule" id="PRU00023"/>
    </source>
</evidence>
<dbReference type="PROSITE" id="PS50088">
    <property type="entry name" value="ANK_REPEAT"/>
    <property type="match status" value="4"/>
</dbReference>
<protein>
    <recommendedName>
        <fullName evidence="14">S-acyltransferase</fullName>
        <ecNumber evidence="14">2.3.1.225</ecNumber>
    </recommendedName>
    <alternativeName>
        <fullName evidence="14">Palmitoyltransferase</fullName>
    </alternativeName>
</protein>
<dbReference type="FunFam" id="1.25.40.20:FF:000300">
    <property type="entry name" value="S-acyltransferase"/>
    <property type="match status" value="1"/>
</dbReference>
<evidence type="ECO:0000256" key="14">
    <source>
        <dbReference type="RuleBase" id="RU079119"/>
    </source>
</evidence>
<evidence type="ECO:0000256" key="8">
    <source>
        <dbReference type="ARBA" id="ARBA00023034"/>
    </source>
</evidence>
<proteinExistence type="inferred from homology"/>
<comment type="similarity">
    <text evidence="3 14">Belongs to the DHHC palmitoyltransferase family.</text>
</comment>
<dbReference type="Proteomes" id="UP000825935">
    <property type="component" value="Chromosome 16"/>
</dbReference>
<evidence type="ECO:0000256" key="1">
    <source>
        <dbReference type="ARBA" id="ARBA00004127"/>
    </source>
</evidence>
<dbReference type="GO" id="GO:0000139">
    <property type="term" value="C:Golgi membrane"/>
    <property type="evidence" value="ECO:0007669"/>
    <property type="project" value="UniProtKB-SubCell"/>
</dbReference>
<keyword evidence="11" id="KW-0449">Lipoprotein</keyword>
<feature type="repeat" description="ANK" evidence="13">
    <location>
        <begin position="67"/>
        <end position="99"/>
    </location>
</feature>
<feature type="transmembrane region" description="Helical" evidence="14">
    <location>
        <begin position="345"/>
        <end position="364"/>
    </location>
</feature>
<comment type="subcellular location">
    <subcellularLocation>
        <location evidence="1">Endomembrane system</location>
        <topology evidence="1">Multi-pass membrane protein</topology>
    </subcellularLocation>
    <subcellularLocation>
        <location evidence="2">Golgi apparatus membrane</location>
    </subcellularLocation>
</comment>
<feature type="transmembrane region" description="Helical" evidence="14">
    <location>
        <begin position="311"/>
        <end position="333"/>
    </location>
</feature>
<dbReference type="InterPro" id="IPR036770">
    <property type="entry name" value="Ankyrin_rpt-contain_sf"/>
</dbReference>
<comment type="domain">
    <text evidence="14">The DHHC domain is required for palmitoyltransferase activity.</text>
</comment>
<dbReference type="GO" id="GO:0019706">
    <property type="term" value="F:protein-cysteine S-palmitoyltransferase activity"/>
    <property type="evidence" value="ECO:0007669"/>
    <property type="project" value="UniProtKB-EC"/>
</dbReference>
<keyword evidence="18" id="KW-1185">Reference proteome</keyword>
<organism evidence="17 18">
    <name type="scientific">Ceratopteris richardii</name>
    <name type="common">Triangle waterfern</name>
    <dbReference type="NCBI Taxonomy" id="49495"/>
    <lineage>
        <taxon>Eukaryota</taxon>
        <taxon>Viridiplantae</taxon>
        <taxon>Streptophyta</taxon>
        <taxon>Embryophyta</taxon>
        <taxon>Tracheophyta</taxon>
        <taxon>Polypodiopsida</taxon>
        <taxon>Polypodiidae</taxon>
        <taxon>Polypodiales</taxon>
        <taxon>Pteridineae</taxon>
        <taxon>Pteridaceae</taxon>
        <taxon>Parkerioideae</taxon>
        <taxon>Ceratopteris</taxon>
    </lineage>
</organism>
<feature type="region of interest" description="Disordered" evidence="15">
    <location>
        <begin position="1"/>
        <end position="21"/>
    </location>
</feature>
<dbReference type="EC" id="2.3.1.225" evidence="14"/>
<feature type="repeat" description="ANK" evidence="13">
    <location>
        <begin position="101"/>
        <end position="133"/>
    </location>
</feature>
<feature type="domain" description="Palmitoyltransferase DHHC" evidence="16">
    <location>
        <begin position="407"/>
        <end position="534"/>
    </location>
</feature>
<feature type="compositionally biased region" description="Basic residues" evidence="15">
    <location>
        <begin position="617"/>
        <end position="628"/>
    </location>
</feature>
<feature type="region of interest" description="Disordered" evidence="15">
    <location>
        <begin position="609"/>
        <end position="640"/>
    </location>
</feature>
<evidence type="ECO:0000259" key="16">
    <source>
        <dbReference type="Pfam" id="PF01529"/>
    </source>
</evidence>
<dbReference type="Pfam" id="PF12796">
    <property type="entry name" value="Ank_2"/>
    <property type="match status" value="2"/>
</dbReference>
<evidence type="ECO:0000256" key="11">
    <source>
        <dbReference type="ARBA" id="ARBA00023288"/>
    </source>
</evidence>